<reference evidence="1" key="1">
    <citation type="submission" date="2021-07" db="EMBL/GenBank/DDBJ databases">
        <title>Draft genome sequence of carbapenem-resistant Aeromonas spp. in Japan.</title>
        <authorList>
            <person name="Maehana S."/>
            <person name="Suzuki M."/>
            <person name="Kitasato H."/>
        </authorList>
    </citation>
    <scope>NUCLEOTIDE SEQUENCE</scope>
    <source>
        <strain evidence="1">KAM351</strain>
    </source>
</reference>
<evidence type="ECO:0000313" key="2">
    <source>
        <dbReference type="Proteomes" id="UP000886934"/>
    </source>
</evidence>
<dbReference type="InterPro" id="IPR017162">
    <property type="entry name" value="UCP037266"/>
</dbReference>
<dbReference type="AlphaFoldDB" id="A0AA37FTV2"/>
<proteinExistence type="predicted"/>
<name>A0AA37FTV2_AERCA</name>
<gene>
    <name evidence="1" type="ORF">KAM351_19800</name>
</gene>
<dbReference type="Proteomes" id="UP000886934">
    <property type="component" value="Unassembled WGS sequence"/>
</dbReference>
<dbReference type="Pfam" id="PF09904">
    <property type="entry name" value="HTH_43"/>
    <property type="match status" value="1"/>
</dbReference>
<evidence type="ECO:0000313" key="1">
    <source>
        <dbReference type="EMBL" id="GJA63369.1"/>
    </source>
</evidence>
<organism evidence="1 2">
    <name type="scientific">Aeromonas caviae</name>
    <name type="common">Aeromonas punctata</name>
    <dbReference type="NCBI Taxonomy" id="648"/>
    <lineage>
        <taxon>Bacteria</taxon>
        <taxon>Pseudomonadati</taxon>
        <taxon>Pseudomonadota</taxon>
        <taxon>Gammaproteobacteria</taxon>
        <taxon>Aeromonadales</taxon>
        <taxon>Aeromonadaceae</taxon>
        <taxon>Aeromonas</taxon>
    </lineage>
</organism>
<dbReference type="InterPro" id="IPR036388">
    <property type="entry name" value="WH-like_DNA-bd_sf"/>
</dbReference>
<sequence length="109" mass="12217">MTVPSSKSGLYEKRGLMAISRDIKRKFELVNALSKKNRPSLNDLHLETGIPESTIKRQISALREEFGMEILFIRGARGAPGEPGTAGYYMLTNWGILERAAFLSRYGKL</sequence>
<evidence type="ECO:0008006" key="3">
    <source>
        <dbReference type="Google" id="ProtNLM"/>
    </source>
</evidence>
<accession>A0AA37FTV2</accession>
<dbReference type="EMBL" id="BPNN01000024">
    <property type="protein sequence ID" value="GJA63369.1"/>
    <property type="molecule type" value="Genomic_DNA"/>
</dbReference>
<protein>
    <recommendedName>
        <fullName evidence="3">Helix-turn-helix domain-containing protein</fullName>
    </recommendedName>
</protein>
<dbReference type="Gene3D" id="1.10.10.10">
    <property type="entry name" value="Winged helix-like DNA-binding domain superfamily/Winged helix DNA-binding domain"/>
    <property type="match status" value="1"/>
</dbReference>
<comment type="caution">
    <text evidence="1">The sequence shown here is derived from an EMBL/GenBank/DDBJ whole genome shotgun (WGS) entry which is preliminary data.</text>
</comment>